<keyword evidence="4" id="KW-1185">Reference proteome</keyword>
<dbReference type="PANTHER" id="PTHR23244:SF493">
    <property type="entry name" value="GALACTOSE OXIDASE, CENTRAL DOMAIN FAMILY PROTEIN"/>
    <property type="match status" value="1"/>
</dbReference>
<dbReference type="Proteomes" id="UP000076738">
    <property type="component" value="Unassembled WGS sequence"/>
</dbReference>
<feature type="signal peptide" evidence="2">
    <location>
        <begin position="1"/>
        <end position="26"/>
    </location>
</feature>
<feature type="compositionally biased region" description="Gly residues" evidence="1">
    <location>
        <begin position="238"/>
        <end position="259"/>
    </location>
</feature>
<dbReference type="Gene3D" id="2.120.10.80">
    <property type="entry name" value="Kelch-type beta propeller"/>
    <property type="match status" value="2"/>
</dbReference>
<dbReference type="AlphaFoldDB" id="A0A167QYU1"/>
<feature type="compositionally biased region" description="Low complexity" evidence="1">
    <location>
        <begin position="260"/>
        <end position="271"/>
    </location>
</feature>
<keyword evidence="2" id="KW-0732">Signal</keyword>
<feature type="chain" id="PRO_5007891743" description="Galactose oxidase" evidence="2">
    <location>
        <begin position="27"/>
        <end position="420"/>
    </location>
</feature>
<dbReference type="SUPFAM" id="SSF117281">
    <property type="entry name" value="Kelch motif"/>
    <property type="match status" value="1"/>
</dbReference>
<dbReference type="STRING" id="1330018.A0A167QYU1"/>
<organism evidence="3 4">
    <name type="scientific">Calocera viscosa (strain TUFC12733)</name>
    <dbReference type="NCBI Taxonomy" id="1330018"/>
    <lineage>
        <taxon>Eukaryota</taxon>
        <taxon>Fungi</taxon>
        <taxon>Dikarya</taxon>
        <taxon>Basidiomycota</taxon>
        <taxon>Agaricomycotina</taxon>
        <taxon>Dacrymycetes</taxon>
        <taxon>Dacrymycetales</taxon>
        <taxon>Dacrymycetaceae</taxon>
        <taxon>Calocera</taxon>
    </lineage>
</organism>
<evidence type="ECO:0008006" key="5">
    <source>
        <dbReference type="Google" id="ProtNLM"/>
    </source>
</evidence>
<dbReference type="OrthoDB" id="432528at2759"/>
<protein>
    <recommendedName>
        <fullName evidence="5">Galactose oxidase</fullName>
    </recommendedName>
</protein>
<dbReference type="PANTHER" id="PTHR23244">
    <property type="entry name" value="KELCH REPEAT DOMAIN"/>
    <property type="match status" value="1"/>
</dbReference>
<name>A0A167QYU1_CALVF</name>
<evidence type="ECO:0000313" key="3">
    <source>
        <dbReference type="EMBL" id="KZP00387.1"/>
    </source>
</evidence>
<feature type="region of interest" description="Disordered" evidence="1">
    <location>
        <begin position="232"/>
        <end position="271"/>
    </location>
</feature>
<evidence type="ECO:0000256" key="2">
    <source>
        <dbReference type="SAM" id="SignalP"/>
    </source>
</evidence>
<accession>A0A167QYU1</accession>
<evidence type="ECO:0000313" key="4">
    <source>
        <dbReference type="Proteomes" id="UP000076738"/>
    </source>
</evidence>
<proteinExistence type="predicted"/>
<evidence type="ECO:0000256" key="1">
    <source>
        <dbReference type="SAM" id="MobiDB-lite"/>
    </source>
</evidence>
<reference evidence="3 4" key="1">
    <citation type="journal article" date="2016" name="Mol. Biol. Evol.">
        <title>Comparative Genomics of Early-Diverging Mushroom-Forming Fungi Provides Insights into the Origins of Lignocellulose Decay Capabilities.</title>
        <authorList>
            <person name="Nagy L.G."/>
            <person name="Riley R."/>
            <person name="Tritt A."/>
            <person name="Adam C."/>
            <person name="Daum C."/>
            <person name="Floudas D."/>
            <person name="Sun H."/>
            <person name="Yadav J.S."/>
            <person name="Pangilinan J."/>
            <person name="Larsson K.H."/>
            <person name="Matsuura K."/>
            <person name="Barry K."/>
            <person name="Labutti K."/>
            <person name="Kuo R."/>
            <person name="Ohm R.A."/>
            <person name="Bhattacharya S.S."/>
            <person name="Shirouzu T."/>
            <person name="Yoshinaga Y."/>
            <person name="Martin F.M."/>
            <person name="Grigoriev I.V."/>
            <person name="Hibbett D.S."/>
        </authorList>
    </citation>
    <scope>NUCLEOTIDE SEQUENCE [LARGE SCALE GENOMIC DNA]</scope>
    <source>
        <strain evidence="3 4">TUFC12733</strain>
    </source>
</reference>
<gene>
    <name evidence="3" type="ORF">CALVIDRAFT_273829</name>
</gene>
<sequence>MRPRPPLLPLLLPLLIAPCLLPQARAYTPTPRWAHASLLTPSFLYIHGGLLAPPGGTYNDTTAPLTSSLLLLPLSEHFTLSSPPWVEQDVGGPEVAWHTLTRLARPGEQGQGAQGQEKQGEALLFGGALPQLSNDSASAWLFSYPASPPSSSSAASSSTAAAAAAAASSSNTPLPGPLNFTHLPPNWAQEPARRYGHAACSSSTGELFLLAGLSPFSGEAFTTGLRFAPLPVSPPSGSGSGSGSGSSGNPGSSGPGSSSGPGTNSPQFTSFPTPFPGQFRPLLLPLQPNAPSFLYVPAPPLGLGSLWVMDVSLGVVEWLEVRVGVIPSQGSGSGSVKTKRQLPLPVSRHSSAACLTSQGLLVLQGGLTPSGEVLSDGWVLDTTLPEWAWESRPGLRGLGGRRDHSAVAVGGDGVLFLFGE</sequence>
<dbReference type="EMBL" id="KV417269">
    <property type="protein sequence ID" value="KZP00387.1"/>
    <property type="molecule type" value="Genomic_DNA"/>
</dbReference>
<dbReference type="InterPro" id="IPR015915">
    <property type="entry name" value="Kelch-typ_b-propeller"/>
</dbReference>